<sequence length="76" mass="8298">MNQNSKLTSLRSYQVSHSGWDAFFGFLAGGGFALALLNRSLAVYSLKTIVEPIRSLMLARYVYPTIIICAALGLTV</sequence>
<organism evidence="2 3">
    <name type="scientific">Amniculicola lignicola CBS 123094</name>
    <dbReference type="NCBI Taxonomy" id="1392246"/>
    <lineage>
        <taxon>Eukaryota</taxon>
        <taxon>Fungi</taxon>
        <taxon>Dikarya</taxon>
        <taxon>Ascomycota</taxon>
        <taxon>Pezizomycotina</taxon>
        <taxon>Dothideomycetes</taxon>
        <taxon>Pleosporomycetidae</taxon>
        <taxon>Pleosporales</taxon>
        <taxon>Amniculicolaceae</taxon>
        <taxon>Amniculicola</taxon>
    </lineage>
</organism>
<evidence type="ECO:0000313" key="2">
    <source>
        <dbReference type="EMBL" id="KAF1992948.1"/>
    </source>
</evidence>
<feature type="transmembrane region" description="Helical" evidence="1">
    <location>
        <begin position="20"/>
        <end position="37"/>
    </location>
</feature>
<dbReference type="Proteomes" id="UP000799779">
    <property type="component" value="Unassembled WGS sequence"/>
</dbReference>
<reference evidence="2" key="1">
    <citation type="journal article" date="2020" name="Stud. Mycol.">
        <title>101 Dothideomycetes genomes: a test case for predicting lifestyles and emergence of pathogens.</title>
        <authorList>
            <person name="Haridas S."/>
            <person name="Albert R."/>
            <person name="Binder M."/>
            <person name="Bloem J."/>
            <person name="Labutti K."/>
            <person name="Salamov A."/>
            <person name="Andreopoulos B."/>
            <person name="Baker S."/>
            <person name="Barry K."/>
            <person name="Bills G."/>
            <person name="Bluhm B."/>
            <person name="Cannon C."/>
            <person name="Castanera R."/>
            <person name="Culley D."/>
            <person name="Daum C."/>
            <person name="Ezra D."/>
            <person name="Gonzalez J."/>
            <person name="Henrissat B."/>
            <person name="Kuo A."/>
            <person name="Liang C."/>
            <person name="Lipzen A."/>
            <person name="Lutzoni F."/>
            <person name="Magnuson J."/>
            <person name="Mondo S."/>
            <person name="Nolan M."/>
            <person name="Ohm R."/>
            <person name="Pangilinan J."/>
            <person name="Park H.-J."/>
            <person name="Ramirez L."/>
            <person name="Alfaro M."/>
            <person name="Sun H."/>
            <person name="Tritt A."/>
            <person name="Yoshinaga Y."/>
            <person name="Zwiers L.-H."/>
            <person name="Turgeon B."/>
            <person name="Goodwin S."/>
            <person name="Spatafora J."/>
            <person name="Crous P."/>
            <person name="Grigoriev I."/>
        </authorList>
    </citation>
    <scope>NUCLEOTIDE SEQUENCE</scope>
    <source>
        <strain evidence="2">CBS 123094</strain>
    </source>
</reference>
<keyword evidence="3" id="KW-1185">Reference proteome</keyword>
<keyword evidence="1" id="KW-1133">Transmembrane helix</keyword>
<proteinExistence type="predicted"/>
<accession>A0A6A5VW56</accession>
<gene>
    <name evidence="2" type="ORF">P154DRAFT_528125</name>
</gene>
<protein>
    <submittedName>
        <fullName evidence="2">Uncharacterized protein</fullName>
    </submittedName>
</protein>
<keyword evidence="1" id="KW-0812">Transmembrane</keyword>
<name>A0A6A5VW56_9PLEO</name>
<dbReference type="AlphaFoldDB" id="A0A6A5VW56"/>
<dbReference type="EMBL" id="ML977748">
    <property type="protein sequence ID" value="KAF1992948.1"/>
    <property type="molecule type" value="Genomic_DNA"/>
</dbReference>
<feature type="transmembrane region" description="Helical" evidence="1">
    <location>
        <begin position="58"/>
        <end position="75"/>
    </location>
</feature>
<keyword evidence="1" id="KW-0472">Membrane</keyword>
<evidence type="ECO:0000256" key="1">
    <source>
        <dbReference type="SAM" id="Phobius"/>
    </source>
</evidence>
<evidence type="ECO:0000313" key="3">
    <source>
        <dbReference type="Proteomes" id="UP000799779"/>
    </source>
</evidence>